<accession>A0A2X5F237</accession>
<protein>
    <submittedName>
        <fullName evidence="1">Uncharacterized protein</fullName>
    </submittedName>
</protein>
<name>A0A2X5F237_ECOLX</name>
<proteinExistence type="predicted"/>
<gene>
    <name evidence="1" type="ORF">NCTC10082_03621</name>
</gene>
<organism evidence="1 2">
    <name type="scientific">Escherichia coli</name>
    <dbReference type="NCBI Taxonomy" id="562"/>
    <lineage>
        <taxon>Bacteria</taxon>
        <taxon>Pseudomonadati</taxon>
        <taxon>Pseudomonadota</taxon>
        <taxon>Gammaproteobacteria</taxon>
        <taxon>Enterobacterales</taxon>
        <taxon>Enterobacteriaceae</taxon>
        <taxon>Escherichia</taxon>
    </lineage>
</organism>
<dbReference type="EMBL" id="UFZA01000002">
    <property type="protein sequence ID" value="STE70786.1"/>
    <property type="molecule type" value="Genomic_DNA"/>
</dbReference>
<dbReference type="Proteomes" id="UP000255164">
    <property type="component" value="Unassembled WGS sequence"/>
</dbReference>
<reference evidence="1 2" key="1">
    <citation type="submission" date="2018-06" db="EMBL/GenBank/DDBJ databases">
        <authorList>
            <consortium name="Pathogen Informatics"/>
            <person name="Doyle S."/>
        </authorList>
    </citation>
    <scope>NUCLEOTIDE SEQUENCE [LARGE SCALE GENOMIC DNA]</scope>
    <source>
        <strain evidence="1 2">NCTC10082</strain>
    </source>
</reference>
<sequence length="56" mass="6476">MSQKKRYSCFSYYSLAGWTIARLWCASIKIPVPDFPYATTGFSTRNSVLRAYSRND</sequence>
<evidence type="ECO:0000313" key="2">
    <source>
        <dbReference type="Proteomes" id="UP000255164"/>
    </source>
</evidence>
<dbReference type="AlphaFoldDB" id="A0A2X5F237"/>
<evidence type="ECO:0000313" key="1">
    <source>
        <dbReference type="EMBL" id="STE70786.1"/>
    </source>
</evidence>